<feature type="compositionally biased region" description="Basic and acidic residues" evidence="1">
    <location>
        <begin position="1"/>
        <end position="47"/>
    </location>
</feature>
<dbReference type="InterPro" id="IPR036291">
    <property type="entry name" value="NAD(P)-bd_dom_sf"/>
</dbReference>
<accession>A0A2H3HAI0</accession>
<dbReference type="EMBL" id="MABQ02000004">
    <property type="protein sequence ID" value="PCD38690.1"/>
    <property type="molecule type" value="Genomic_DNA"/>
</dbReference>
<sequence>MADRKGADKLERLLQEAIQRAEDAERERQEERQRAEDAERERQDEHSPFNVRSTHQFRDLFEKQPRTGAGTRYIINVSSSAIHHNTGGFPLASYTLTKNSAALLLQKIADETDPSKTQIINFHPGSILTLRPKEYGLTADSANWDHEDLPGSFAVWAASPEAAFLHGRFVWAAWDVEELKSGPLREKLEKDDTFLKVTVKGI</sequence>
<dbReference type="Proteomes" id="UP000219602">
    <property type="component" value="Chromosome 5"/>
</dbReference>
<reference evidence="2 3" key="2">
    <citation type="journal article" date="2017" name="Sci. Rep.">
        <title>A mobile pathogenicity chromosome in Fusarium oxysporum for infection of multiple cucurbit species.</title>
        <authorList>
            <person name="van Dam P."/>
            <person name="Fokkens L."/>
            <person name="Ayukawa Y."/>
            <person name="van der Gragt M."/>
            <person name="Ter Horst A."/>
            <person name="Brankovics B."/>
            <person name="Houterman P.M."/>
            <person name="Arie T."/>
            <person name="Rep M."/>
        </authorList>
    </citation>
    <scope>NUCLEOTIDE SEQUENCE [LARGE SCALE GENOMIC DNA]</scope>
    <source>
        <strain evidence="2 3">Forc016</strain>
    </source>
</reference>
<protein>
    <submittedName>
        <fullName evidence="2">Uncharacterized protein</fullName>
    </submittedName>
</protein>
<proteinExistence type="predicted"/>
<gene>
    <name evidence="2" type="ORF">AU210_007156</name>
</gene>
<dbReference type="AlphaFoldDB" id="A0A2H3HAI0"/>
<organism evidence="2 3">
    <name type="scientific">Fusarium oxysporum f. sp. radicis-cucumerinum</name>
    <dbReference type="NCBI Taxonomy" id="327505"/>
    <lineage>
        <taxon>Eukaryota</taxon>
        <taxon>Fungi</taxon>
        <taxon>Dikarya</taxon>
        <taxon>Ascomycota</taxon>
        <taxon>Pezizomycotina</taxon>
        <taxon>Sordariomycetes</taxon>
        <taxon>Hypocreomycetidae</taxon>
        <taxon>Hypocreales</taxon>
        <taxon>Nectriaceae</taxon>
        <taxon>Fusarium</taxon>
        <taxon>Fusarium oxysporum species complex</taxon>
    </lineage>
</organism>
<dbReference type="SUPFAM" id="SSF51735">
    <property type="entry name" value="NAD(P)-binding Rossmann-fold domains"/>
    <property type="match status" value="1"/>
</dbReference>
<evidence type="ECO:0000313" key="3">
    <source>
        <dbReference type="Proteomes" id="UP000219602"/>
    </source>
</evidence>
<evidence type="ECO:0000313" key="2">
    <source>
        <dbReference type="EMBL" id="PCD38690.1"/>
    </source>
</evidence>
<comment type="caution">
    <text evidence="2">The sequence shown here is derived from an EMBL/GenBank/DDBJ whole genome shotgun (WGS) entry which is preliminary data.</text>
</comment>
<name>A0A2H3HAI0_FUSOX</name>
<feature type="region of interest" description="Disordered" evidence="1">
    <location>
        <begin position="1"/>
        <end position="55"/>
    </location>
</feature>
<dbReference type="STRING" id="327505.A0A2H3HAI0"/>
<evidence type="ECO:0000256" key="1">
    <source>
        <dbReference type="SAM" id="MobiDB-lite"/>
    </source>
</evidence>
<reference evidence="2 3" key="1">
    <citation type="journal article" date="2016" name="Environ. Microbiol.">
        <title>Effector profiles distinguish formae speciales of Fusarium oxysporum.</title>
        <authorList>
            <person name="van Dam P."/>
            <person name="Fokkens L."/>
            <person name="Schmidt S.M."/>
            <person name="Linmans J.H."/>
            <person name="Kistler H.C."/>
            <person name="Ma L.J."/>
            <person name="Rep M."/>
        </authorList>
    </citation>
    <scope>NUCLEOTIDE SEQUENCE [LARGE SCALE GENOMIC DNA]</scope>
    <source>
        <strain evidence="2 3">Forc016</strain>
    </source>
</reference>
<dbReference type="Gene3D" id="3.40.50.720">
    <property type="entry name" value="NAD(P)-binding Rossmann-like Domain"/>
    <property type="match status" value="1"/>
</dbReference>